<dbReference type="Gene3D" id="3.40.50.2300">
    <property type="match status" value="1"/>
</dbReference>
<dbReference type="PROSITE" id="PS50110">
    <property type="entry name" value="RESPONSE_REGULATORY"/>
    <property type="match status" value="1"/>
</dbReference>
<dbReference type="PANTHER" id="PTHR44520:SF2">
    <property type="entry name" value="RESPONSE REGULATOR RCP1"/>
    <property type="match status" value="1"/>
</dbReference>
<dbReference type="InterPro" id="IPR001789">
    <property type="entry name" value="Sig_transdc_resp-reg_receiver"/>
</dbReference>
<dbReference type="GO" id="GO:0000160">
    <property type="term" value="P:phosphorelay signal transduction system"/>
    <property type="evidence" value="ECO:0007669"/>
    <property type="project" value="InterPro"/>
</dbReference>
<dbReference type="Proteomes" id="UP000256708">
    <property type="component" value="Unassembled WGS sequence"/>
</dbReference>
<name>A0A3D8LC87_9BACT</name>
<organism evidence="3 4">
    <name type="scientific">Pontibacter diazotrophicus</name>
    <dbReference type="NCBI Taxonomy" id="1400979"/>
    <lineage>
        <taxon>Bacteria</taxon>
        <taxon>Pseudomonadati</taxon>
        <taxon>Bacteroidota</taxon>
        <taxon>Cytophagia</taxon>
        <taxon>Cytophagales</taxon>
        <taxon>Hymenobacteraceae</taxon>
        <taxon>Pontibacter</taxon>
    </lineage>
</organism>
<reference evidence="4" key="1">
    <citation type="submission" date="2018-08" db="EMBL/GenBank/DDBJ databases">
        <authorList>
            <person name="Liu Z.-W."/>
            <person name="Du Z.-J."/>
        </authorList>
    </citation>
    <scope>NUCLEOTIDE SEQUENCE [LARGE SCALE GENOMIC DNA]</scope>
    <source>
        <strain evidence="4">H4X</strain>
    </source>
</reference>
<feature type="domain" description="Response regulatory" evidence="2">
    <location>
        <begin position="6"/>
        <end position="130"/>
    </location>
</feature>
<dbReference type="OrthoDB" id="1524091at2"/>
<evidence type="ECO:0000259" key="2">
    <source>
        <dbReference type="PROSITE" id="PS50110"/>
    </source>
</evidence>
<dbReference type="SUPFAM" id="SSF52172">
    <property type="entry name" value="CheY-like"/>
    <property type="match status" value="1"/>
</dbReference>
<dbReference type="EMBL" id="QRGR01000011">
    <property type="protein sequence ID" value="RDV15010.1"/>
    <property type="molecule type" value="Genomic_DNA"/>
</dbReference>
<dbReference type="Pfam" id="PF00072">
    <property type="entry name" value="Response_reg"/>
    <property type="match status" value="1"/>
</dbReference>
<protein>
    <submittedName>
        <fullName evidence="3">Response regulator</fullName>
    </submittedName>
</protein>
<accession>A0A3D8LC87</accession>
<dbReference type="InterPro" id="IPR052893">
    <property type="entry name" value="TCS_response_regulator"/>
</dbReference>
<keyword evidence="1" id="KW-0597">Phosphoprotein</keyword>
<proteinExistence type="predicted"/>
<dbReference type="RefSeq" id="WP_115565802.1">
    <property type="nucleotide sequence ID" value="NZ_QRGR01000011.1"/>
</dbReference>
<feature type="modified residue" description="4-aspartylphosphate" evidence="1">
    <location>
        <position position="62"/>
    </location>
</feature>
<evidence type="ECO:0000313" key="3">
    <source>
        <dbReference type="EMBL" id="RDV15010.1"/>
    </source>
</evidence>
<sequence length="130" mass="14750">MKQIERVLVIDDDETSIFLTKRLLHSVGVGSQIQTALNGLEGLNSIKKAVAEELLPQLILLDIKMPVMDGFAFLEELERLPNMDFNDTKIALLSSSHNPWEMEKAKKYPVSAFLHKPLTKEKLQRVLEHA</sequence>
<dbReference type="SMART" id="SM00448">
    <property type="entry name" value="REC"/>
    <property type="match status" value="1"/>
</dbReference>
<gene>
    <name evidence="3" type="ORF">DXT99_12060</name>
</gene>
<dbReference type="InterPro" id="IPR011006">
    <property type="entry name" value="CheY-like_superfamily"/>
</dbReference>
<comment type="caution">
    <text evidence="3">The sequence shown here is derived from an EMBL/GenBank/DDBJ whole genome shotgun (WGS) entry which is preliminary data.</text>
</comment>
<evidence type="ECO:0000313" key="4">
    <source>
        <dbReference type="Proteomes" id="UP000256708"/>
    </source>
</evidence>
<dbReference type="AlphaFoldDB" id="A0A3D8LC87"/>
<evidence type="ECO:0000256" key="1">
    <source>
        <dbReference type="PROSITE-ProRule" id="PRU00169"/>
    </source>
</evidence>
<keyword evidence="4" id="KW-1185">Reference proteome</keyword>
<dbReference type="PANTHER" id="PTHR44520">
    <property type="entry name" value="RESPONSE REGULATOR RCP1-RELATED"/>
    <property type="match status" value="1"/>
</dbReference>